<reference evidence="2 3" key="1">
    <citation type="submission" date="2019-04" db="EMBL/GenBank/DDBJ databases">
        <title>Chromosome genome assembly for Takifugu flavidus.</title>
        <authorList>
            <person name="Xiao S."/>
        </authorList>
    </citation>
    <scope>NUCLEOTIDE SEQUENCE [LARGE SCALE GENOMIC DNA]</scope>
    <source>
        <strain evidence="2">HTHZ2018</strain>
        <tissue evidence="2">Muscle</tissue>
    </source>
</reference>
<evidence type="ECO:0000256" key="1">
    <source>
        <dbReference type="SAM" id="MobiDB-lite"/>
    </source>
</evidence>
<name>A0A5C6MP91_9TELE</name>
<dbReference type="EMBL" id="RHFK02000021">
    <property type="protein sequence ID" value="TWW56555.1"/>
    <property type="molecule type" value="Genomic_DNA"/>
</dbReference>
<accession>A0A5C6MP91</accession>
<feature type="region of interest" description="Disordered" evidence="1">
    <location>
        <begin position="1"/>
        <end position="25"/>
    </location>
</feature>
<protein>
    <submittedName>
        <fullName evidence="2">Uncharacterized protein</fullName>
    </submittedName>
</protein>
<keyword evidence="3" id="KW-1185">Reference proteome</keyword>
<gene>
    <name evidence="2" type="ORF">D4764_08G0005420</name>
</gene>
<proteinExistence type="predicted"/>
<dbReference type="AlphaFoldDB" id="A0A5C6MP91"/>
<comment type="caution">
    <text evidence="2">The sequence shown here is derived from an EMBL/GenBank/DDBJ whole genome shotgun (WGS) entry which is preliminary data.</text>
</comment>
<evidence type="ECO:0000313" key="3">
    <source>
        <dbReference type="Proteomes" id="UP000324091"/>
    </source>
</evidence>
<dbReference type="Proteomes" id="UP000324091">
    <property type="component" value="Chromosome 8"/>
</dbReference>
<evidence type="ECO:0000313" key="2">
    <source>
        <dbReference type="EMBL" id="TWW56555.1"/>
    </source>
</evidence>
<sequence length="81" mass="8702">MRHRCSGWVSDAAGAADRSTSGRFSGIPQLRIGDDVKLWAGRNSCHVSGAGGTRSLSSVHAVLPAESRWERTVRDVQPAQK</sequence>
<organism evidence="2 3">
    <name type="scientific">Takifugu flavidus</name>
    <name type="common">sansaifugu</name>
    <dbReference type="NCBI Taxonomy" id="433684"/>
    <lineage>
        <taxon>Eukaryota</taxon>
        <taxon>Metazoa</taxon>
        <taxon>Chordata</taxon>
        <taxon>Craniata</taxon>
        <taxon>Vertebrata</taxon>
        <taxon>Euteleostomi</taxon>
        <taxon>Actinopterygii</taxon>
        <taxon>Neopterygii</taxon>
        <taxon>Teleostei</taxon>
        <taxon>Neoteleostei</taxon>
        <taxon>Acanthomorphata</taxon>
        <taxon>Eupercaria</taxon>
        <taxon>Tetraodontiformes</taxon>
        <taxon>Tetradontoidea</taxon>
        <taxon>Tetraodontidae</taxon>
        <taxon>Takifugu</taxon>
    </lineage>
</organism>